<dbReference type="CDD" id="cd00167">
    <property type="entry name" value="SANT"/>
    <property type="match status" value="1"/>
</dbReference>
<evidence type="ECO:0000259" key="5">
    <source>
        <dbReference type="PROSITE" id="PS50090"/>
    </source>
</evidence>
<dbReference type="PROSITE" id="PS50014">
    <property type="entry name" value="BROMODOMAIN_2"/>
    <property type="match status" value="1"/>
</dbReference>
<feature type="region of interest" description="Disordered" evidence="3">
    <location>
        <begin position="128"/>
        <end position="305"/>
    </location>
</feature>
<dbReference type="SUPFAM" id="SSF47370">
    <property type="entry name" value="Bromodomain"/>
    <property type="match status" value="1"/>
</dbReference>
<feature type="domain" description="Myb-like" evidence="5">
    <location>
        <begin position="5"/>
        <end position="63"/>
    </location>
</feature>
<dbReference type="AlphaFoldDB" id="A0AAQ3JN68"/>
<dbReference type="PANTHER" id="PTHR37888:SF11">
    <property type="entry name" value="DNA-BINDING BROMODOMAIN-CONTAINING PROTEIN"/>
    <property type="match status" value="1"/>
</dbReference>
<dbReference type="SUPFAM" id="SSF46689">
    <property type="entry name" value="Homeodomain-like"/>
    <property type="match status" value="1"/>
</dbReference>
<feature type="compositionally biased region" description="Gly residues" evidence="3">
    <location>
        <begin position="283"/>
        <end position="293"/>
    </location>
</feature>
<dbReference type="InterPro" id="IPR001487">
    <property type="entry name" value="Bromodomain"/>
</dbReference>
<dbReference type="InterPro" id="IPR036427">
    <property type="entry name" value="Bromodomain-like_sf"/>
</dbReference>
<sequence length="699" mass="73937">MGKSGDPEEREIWGTWEELLLASAVSRHGTRRWDSVAMEIQSRSSAAHLVTPQGCRQRYLDLQRRFGDGAVEVRGGDDDGDGGGTSGADPDLPSDVPWLEQLRRLRVAELRSEVERYDLSIGSLQSKVKRLQEERERSSREVESGKGKPEQVEEKDGGSPGSTPESLDGDRISGGASGPSVEQSNSTDMKQKSGDGRDLQAGGAGDVAQPSAGGEEKAVEGSYNGSTGSAAAGGTARLQAMGESGESIAESKGREDGEGEKESSDVQSSASLSRRRRKTTVSSGGGRGGGGGEPETEDASIMSKEAVSESQPLVALLEIFRSDKYGSVFERRLESQESARYQSLVRQHVDLEIVRAKLDRVGSGRAYTTAEFFRDLLLVCTNAVVYYPKDSPEAIAAGHLRRLVVREMDGTQRTPNESARPPPLPPQPKLTALKPKPEPDLAGALADKPISSAPPIVCRKRSSISNKTAPATAKEENDEKPDLVRKESDSEEKGLQKKATKERSVLSGTTRGLRTNKVRGGNGKGVSVAKRLSIAPAPSLKSKPAENVESLEEAEKPEKKTSSGAAANSTGSVAKKQSATSFLNRMKRSSNGTLMDMLKSSSSSGGGSGGGGKGSEQKKVTRAEGRKDQSSRQGTGGGGSSGKKAADTSSGSAKRSVGRPPKRATAPVTPSSTKRRREEAEAAPPPKATGSTSRKRGRR</sequence>
<feature type="compositionally biased region" description="Gly residues" evidence="3">
    <location>
        <begin position="604"/>
        <end position="614"/>
    </location>
</feature>
<keyword evidence="7" id="KW-1185">Reference proteome</keyword>
<dbReference type="InterPro" id="IPR009057">
    <property type="entry name" value="Homeodomain-like_sf"/>
</dbReference>
<dbReference type="SMART" id="SM00717">
    <property type="entry name" value="SANT"/>
    <property type="match status" value="1"/>
</dbReference>
<evidence type="ECO:0008006" key="8">
    <source>
        <dbReference type="Google" id="ProtNLM"/>
    </source>
</evidence>
<dbReference type="Gene3D" id="1.20.920.10">
    <property type="entry name" value="Bromodomain-like"/>
    <property type="match status" value="1"/>
</dbReference>
<name>A0AAQ3JN68_9LILI</name>
<dbReference type="PANTHER" id="PTHR37888">
    <property type="entry name" value="DNA-BINDING BROMODOMAIN-CONTAINING PROTEIN"/>
    <property type="match status" value="1"/>
</dbReference>
<evidence type="ECO:0000256" key="1">
    <source>
        <dbReference type="ARBA" id="ARBA00023117"/>
    </source>
</evidence>
<evidence type="ECO:0000256" key="3">
    <source>
        <dbReference type="SAM" id="MobiDB-lite"/>
    </source>
</evidence>
<feature type="compositionally biased region" description="Basic and acidic residues" evidence="3">
    <location>
        <begin position="249"/>
        <end position="264"/>
    </location>
</feature>
<feature type="compositionally biased region" description="Basic and acidic residues" evidence="3">
    <location>
        <begin position="473"/>
        <end position="504"/>
    </location>
</feature>
<dbReference type="InterPro" id="IPR001005">
    <property type="entry name" value="SANT/Myb"/>
</dbReference>
<dbReference type="PROSITE" id="PS50090">
    <property type="entry name" value="MYB_LIKE"/>
    <property type="match status" value="1"/>
</dbReference>
<evidence type="ECO:0000313" key="6">
    <source>
        <dbReference type="EMBL" id="WOK91979.1"/>
    </source>
</evidence>
<accession>A0AAQ3JN68</accession>
<dbReference type="Pfam" id="PF00249">
    <property type="entry name" value="Myb_DNA-binding"/>
    <property type="match status" value="1"/>
</dbReference>
<feature type="compositionally biased region" description="Basic and acidic residues" evidence="3">
    <location>
        <begin position="189"/>
        <end position="198"/>
    </location>
</feature>
<feature type="domain" description="Bromo" evidence="4">
    <location>
        <begin position="321"/>
        <end position="394"/>
    </location>
</feature>
<dbReference type="EMBL" id="CP136890">
    <property type="protein sequence ID" value="WOK91979.1"/>
    <property type="molecule type" value="Genomic_DNA"/>
</dbReference>
<evidence type="ECO:0000259" key="4">
    <source>
        <dbReference type="PROSITE" id="PS50014"/>
    </source>
</evidence>
<feature type="region of interest" description="Disordered" evidence="3">
    <location>
        <begin position="70"/>
        <end position="96"/>
    </location>
</feature>
<evidence type="ECO:0000256" key="2">
    <source>
        <dbReference type="PROSITE-ProRule" id="PRU00035"/>
    </source>
</evidence>
<dbReference type="Gene3D" id="1.10.10.60">
    <property type="entry name" value="Homeodomain-like"/>
    <property type="match status" value="1"/>
</dbReference>
<feature type="compositionally biased region" description="Basic and acidic residues" evidence="3">
    <location>
        <begin position="615"/>
        <end position="630"/>
    </location>
</feature>
<dbReference type="SMART" id="SM00297">
    <property type="entry name" value="BROMO"/>
    <property type="match status" value="1"/>
</dbReference>
<organism evidence="6 7">
    <name type="scientific">Canna indica</name>
    <name type="common">Indian-shot</name>
    <dbReference type="NCBI Taxonomy" id="4628"/>
    <lineage>
        <taxon>Eukaryota</taxon>
        <taxon>Viridiplantae</taxon>
        <taxon>Streptophyta</taxon>
        <taxon>Embryophyta</taxon>
        <taxon>Tracheophyta</taxon>
        <taxon>Spermatophyta</taxon>
        <taxon>Magnoliopsida</taxon>
        <taxon>Liliopsida</taxon>
        <taxon>Zingiberales</taxon>
        <taxon>Cannaceae</taxon>
        <taxon>Canna</taxon>
    </lineage>
</organism>
<proteinExistence type="predicted"/>
<dbReference type="Proteomes" id="UP001327560">
    <property type="component" value="Chromosome 1"/>
</dbReference>
<gene>
    <name evidence="6" type="ORF">Cni_G00670</name>
</gene>
<feature type="compositionally biased region" description="Polar residues" evidence="3">
    <location>
        <begin position="575"/>
        <end position="593"/>
    </location>
</feature>
<feature type="compositionally biased region" description="Low complexity" evidence="3">
    <location>
        <begin position="225"/>
        <end position="236"/>
    </location>
</feature>
<feature type="compositionally biased region" description="Basic and acidic residues" evidence="3">
    <location>
        <begin position="130"/>
        <end position="157"/>
    </location>
</feature>
<keyword evidence="1 2" id="KW-0103">Bromodomain</keyword>
<feature type="region of interest" description="Disordered" evidence="3">
    <location>
        <begin position="410"/>
        <end position="699"/>
    </location>
</feature>
<protein>
    <recommendedName>
        <fullName evidence="8">Bromo domain-containing protein</fullName>
    </recommendedName>
</protein>
<reference evidence="6 7" key="1">
    <citation type="submission" date="2023-10" db="EMBL/GenBank/DDBJ databases">
        <title>Chromosome-scale genome assembly provides insights into flower coloration mechanisms of Canna indica.</title>
        <authorList>
            <person name="Li C."/>
        </authorList>
    </citation>
    <scope>NUCLEOTIDE SEQUENCE [LARGE SCALE GENOMIC DNA]</scope>
    <source>
        <tissue evidence="6">Flower</tissue>
    </source>
</reference>
<feature type="compositionally biased region" description="Low complexity" evidence="3">
    <location>
        <begin position="562"/>
        <end position="574"/>
    </location>
</feature>
<dbReference type="Pfam" id="PF00439">
    <property type="entry name" value="Bromodomain"/>
    <property type="match status" value="1"/>
</dbReference>
<evidence type="ECO:0000313" key="7">
    <source>
        <dbReference type="Proteomes" id="UP001327560"/>
    </source>
</evidence>